<sequence>MTVTAITPAHRAPGRRGALARALLGAEGDPRWSRPALWAVLAVAFVLYAWALSGNANEYYAAAILSGTRSWKAFFFGAIDAGSFITVDKPPLALWVMGLSARVFGYGTWSMLLPQALAGVAAVGLVHSAVRRAFTAPAGSGQGLRPVAGGARRGHVAALIAAVVMTLTPITVAINRDNNPDTMLVLLLVLSAWFCLEALRTGRLRALLLAAFFVGLGFNAKMLQAYLVVPALAPAYLACAGVPWLRRVGHLLAAGGVLVVSSAWWMVITDLWPQDSRPYIGGSTDNTVWDLVIGYNGLGRVFGQGRGGGAGGGGGGGGFGGEPGAGRLFNDILAGQISWLLPLCVVALAFAILLRVRRRHGDGGGPSGAAWLVWGGWLVVHYVVFSFSSGTFHPYYTTAMAPAVAALAGMGLVVMWQAYRRSRAWAWALPLAVALTGGWSFVVLRRTPDWLPWLAWVVLGASLVAVVALVLARVRAQVTVRIAAVALAAAIVAGLAGPAAYAVTPLQSQISGTNPTAGPSSGRMGFGGGPGGMRGRRPDGTPQTGSPETGSPRTGTPQAGNAQQEAAGRGGGRSGFMGRGGPGGGVSDELAAYLVANQGDATWLVAVSSAQQASGLILSTGEPVIAMGGFTGSDPAMTVDRLRSLVSSGQLRYVLSASGGGPGGRGNTEVTTWVRQNCTAVDGQDGLYDCAT</sequence>
<dbReference type="GO" id="GO:0010041">
    <property type="term" value="P:response to iron(III) ion"/>
    <property type="evidence" value="ECO:0007669"/>
    <property type="project" value="TreeGrafter"/>
</dbReference>
<dbReference type="GO" id="GO:0016763">
    <property type="term" value="F:pentosyltransferase activity"/>
    <property type="evidence" value="ECO:0007669"/>
    <property type="project" value="TreeGrafter"/>
</dbReference>
<feature type="transmembrane region" description="Helical" evidence="9">
    <location>
        <begin position="425"/>
        <end position="444"/>
    </location>
</feature>
<keyword evidence="3" id="KW-0328">Glycosyltransferase</keyword>
<evidence type="ECO:0000256" key="6">
    <source>
        <dbReference type="ARBA" id="ARBA00022989"/>
    </source>
</evidence>
<dbReference type="EMBL" id="LT559118">
    <property type="protein sequence ID" value="SBO98860.1"/>
    <property type="molecule type" value="Genomic_DNA"/>
</dbReference>
<feature type="transmembrane region" description="Helical" evidence="9">
    <location>
        <begin position="450"/>
        <end position="471"/>
    </location>
</feature>
<name>A0A1M4EJ54_9ACTN</name>
<keyword evidence="5 9" id="KW-0812">Transmembrane</keyword>
<dbReference type="PANTHER" id="PTHR33908">
    <property type="entry name" value="MANNOSYLTRANSFERASE YKCB-RELATED"/>
    <property type="match status" value="1"/>
</dbReference>
<protein>
    <submittedName>
        <fullName evidence="12">4-amino-4-deoxy-L-arabinose transferase and related glycosyltransferases of PMT family</fullName>
    </submittedName>
</protein>
<evidence type="ECO:0000313" key="12">
    <source>
        <dbReference type="EMBL" id="SBO98860.1"/>
    </source>
</evidence>
<keyword evidence="2" id="KW-1003">Cell membrane</keyword>
<evidence type="ECO:0000256" key="3">
    <source>
        <dbReference type="ARBA" id="ARBA00022676"/>
    </source>
</evidence>
<proteinExistence type="predicted"/>
<accession>A0A1M4EJ54</accession>
<dbReference type="Pfam" id="PF24878">
    <property type="entry name" value="YkcB_C"/>
    <property type="match status" value="1"/>
</dbReference>
<feature type="transmembrane region" description="Helical" evidence="9">
    <location>
        <begin position="155"/>
        <end position="176"/>
    </location>
</feature>
<dbReference type="InterPro" id="IPR056785">
    <property type="entry name" value="YkcA/B-like_C"/>
</dbReference>
<feature type="transmembrane region" description="Helical" evidence="9">
    <location>
        <begin position="478"/>
        <end position="501"/>
    </location>
</feature>
<reference evidence="12" key="1">
    <citation type="submission" date="2016-04" db="EMBL/GenBank/DDBJ databases">
        <authorList>
            <person name="Evans L.H."/>
            <person name="Alamgir A."/>
            <person name="Owens N."/>
            <person name="Weber N.D."/>
            <person name="Virtaneva K."/>
            <person name="Barbian K."/>
            <person name="Babar A."/>
            <person name="Rosenke K."/>
        </authorList>
    </citation>
    <scope>NUCLEOTIDE SEQUENCE</scope>
    <source>
        <strain evidence="12">Nono1</strain>
    </source>
</reference>
<dbReference type="RefSeq" id="WP_225267598.1">
    <property type="nucleotide sequence ID" value="NZ_CP084058.1"/>
</dbReference>
<evidence type="ECO:0000256" key="8">
    <source>
        <dbReference type="SAM" id="MobiDB-lite"/>
    </source>
</evidence>
<evidence type="ECO:0000256" key="9">
    <source>
        <dbReference type="SAM" id="Phobius"/>
    </source>
</evidence>
<evidence type="ECO:0000259" key="10">
    <source>
        <dbReference type="Pfam" id="PF13231"/>
    </source>
</evidence>
<dbReference type="Pfam" id="PF13231">
    <property type="entry name" value="PMT_2"/>
    <property type="match status" value="2"/>
</dbReference>
<evidence type="ECO:0000256" key="7">
    <source>
        <dbReference type="ARBA" id="ARBA00023136"/>
    </source>
</evidence>
<evidence type="ECO:0000256" key="1">
    <source>
        <dbReference type="ARBA" id="ARBA00004651"/>
    </source>
</evidence>
<organism evidence="12">
    <name type="scientific">Nonomuraea gerenzanensis</name>
    <dbReference type="NCBI Taxonomy" id="93944"/>
    <lineage>
        <taxon>Bacteria</taxon>
        <taxon>Bacillati</taxon>
        <taxon>Actinomycetota</taxon>
        <taxon>Actinomycetes</taxon>
        <taxon>Streptosporangiales</taxon>
        <taxon>Streptosporangiaceae</taxon>
        <taxon>Nonomuraea</taxon>
    </lineage>
</organism>
<feature type="transmembrane region" description="Helical" evidence="9">
    <location>
        <begin position="36"/>
        <end position="53"/>
    </location>
</feature>
<keyword evidence="4 12" id="KW-0808">Transferase</keyword>
<feature type="transmembrane region" description="Helical" evidence="9">
    <location>
        <begin position="399"/>
        <end position="418"/>
    </location>
</feature>
<dbReference type="GO" id="GO:0005886">
    <property type="term" value="C:plasma membrane"/>
    <property type="evidence" value="ECO:0007669"/>
    <property type="project" value="UniProtKB-SubCell"/>
</dbReference>
<feature type="compositionally biased region" description="Gly residues" evidence="8">
    <location>
        <begin position="568"/>
        <end position="583"/>
    </location>
</feature>
<gene>
    <name evidence="12" type="ORF">BN4615_P8376</name>
</gene>
<dbReference type="PANTHER" id="PTHR33908:SF3">
    <property type="entry name" value="UNDECAPRENYL PHOSPHATE-ALPHA-4-AMINO-4-DEOXY-L-ARABINOSE ARABINOSYL TRANSFERASE"/>
    <property type="match status" value="1"/>
</dbReference>
<feature type="transmembrane region" description="Helical" evidence="9">
    <location>
        <begin position="337"/>
        <end position="356"/>
    </location>
</feature>
<evidence type="ECO:0000256" key="4">
    <source>
        <dbReference type="ARBA" id="ARBA00022679"/>
    </source>
</evidence>
<dbReference type="AlphaFoldDB" id="A0A1M4EJ54"/>
<dbReference type="InterPro" id="IPR050297">
    <property type="entry name" value="LipidA_mod_glycosyltrf_83"/>
</dbReference>
<evidence type="ECO:0000259" key="11">
    <source>
        <dbReference type="Pfam" id="PF24878"/>
    </source>
</evidence>
<feature type="region of interest" description="Disordered" evidence="8">
    <location>
        <begin position="512"/>
        <end position="583"/>
    </location>
</feature>
<comment type="subcellular location">
    <subcellularLocation>
        <location evidence="1">Cell membrane</location>
        <topology evidence="1">Multi-pass membrane protein</topology>
    </subcellularLocation>
</comment>
<feature type="compositionally biased region" description="Polar residues" evidence="8">
    <location>
        <begin position="543"/>
        <end position="564"/>
    </location>
</feature>
<feature type="domain" description="Putative mannosyltransferase YkcA/B-like C-terminal" evidence="11">
    <location>
        <begin position="590"/>
        <end position="677"/>
    </location>
</feature>
<keyword evidence="6 9" id="KW-1133">Transmembrane helix</keyword>
<feature type="transmembrane region" description="Helical" evidence="9">
    <location>
        <begin position="226"/>
        <end position="244"/>
    </location>
</feature>
<dbReference type="InterPro" id="IPR038731">
    <property type="entry name" value="RgtA/B/C-like"/>
</dbReference>
<feature type="domain" description="Glycosyltransferase RgtA/B/C/D-like" evidence="10">
    <location>
        <begin position="88"/>
        <end position="139"/>
    </location>
</feature>
<evidence type="ECO:0000256" key="2">
    <source>
        <dbReference type="ARBA" id="ARBA00022475"/>
    </source>
</evidence>
<feature type="transmembrane region" description="Helical" evidence="9">
    <location>
        <begin position="182"/>
        <end position="199"/>
    </location>
</feature>
<feature type="compositionally biased region" description="Gly residues" evidence="8">
    <location>
        <begin position="524"/>
        <end position="533"/>
    </location>
</feature>
<feature type="transmembrane region" description="Helical" evidence="9">
    <location>
        <begin position="251"/>
        <end position="268"/>
    </location>
</feature>
<evidence type="ECO:0000256" key="5">
    <source>
        <dbReference type="ARBA" id="ARBA00022692"/>
    </source>
</evidence>
<keyword evidence="7 9" id="KW-0472">Membrane</keyword>
<feature type="domain" description="Glycosyltransferase RgtA/B/C/D-like" evidence="10">
    <location>
        <begin position="154"/>
        <end position="265"/>
    </location>
</feature>
<feature type="transmembrane region" description="Helical" evidence="9">
    <location>
        <begin position="368"/>
        <end position="387"/>
    </location>
</feature>
<dbReference type="GO" id="GO:0009103">
    <property type="term" value="P:lipopolysaccharide biosynthetic process"/>
    <property type="evidence" value="ECO:0007669"/>
    <property type="project" value="UniProtKB-ARBA"/>
</dbReference>